<evidence type="ECO:0000313" key="2">
    <source>
        <dbReference type="EMBL" id="AXV80954.1"/>
    </source>
</evidence>
<protein>
    <recommendedName>
        <fullName evidence="4">Zinc-ribbon domain-containing protein</fullName>
    </recommendedName>
</protein>
<sequence>MTGSFRAPSGQEPDGDTEVGPSTHLARLRERLAQQGHTLLDDEWRGRAARYRFRCAHGHETSRSGAHALRFLIDCPACEAQAKLASLQQVARQAGGECLSTRYSNSNAMYLFRCRLGHEFETRGARVLAGSWCRYCGHIQRGEVLRDPTGLARIQEAARKRGGEWLPQPYTRMEELYRFRCAEGHEWTTRGVVVVRGKWCRLCANKSVSDAHLRKDGLDELHRIAQEHGGQCLAHRYDGVNARYRFRCAQGHEWGTQAGNVRRGQWCPHCADDKLRLSIETMREMAAQRGGLCISDTYINNRTKLEWECPRGHRWHSTPQNIRAGHWCPQCAHLSRITRHETRLQRRYEAVEV</sequence>
<gene>
    <name evidence="2" type="ORF">CJO77_04995</name>
</gene>
<evidence type="ECO:0000313" key="3">
    <source>
        <dbReference type="Proteomes" id="UP000261758"/>
    </source>
</evidence>
<dbReference type="Proteomes" id="UP000261758">
    <property type="component" value="Chromosome"/>
</dbReference>
<reference evidence="2 3" key="1">
    <citation type="submission" date="2017-08" db="EMBL/GenBank/DDBJ databases">
        <title>Genome sequences of Ralstonia solanacearum Species Complex (RSSC) isolated from Potato bacterial wilts in Korea.</title>
        <authorList>
            <person name="Cho H."/>
            <person name="Song E.-S."/>
            <person name="Lee Y.K."/>
            <person name="Lee S."/>
            <person name="Lee S.-W."/>
            <person name="Jo A."/>
            <person name="Kim J.-G."/>
            <person name="Hwang I."/>
        </authorList>
    </citation>
    <scope>NUCLEOTIDE SEQUENCE [LARGE SCALE GENOMIC DNA]</scope>
    <source>
        <strain evidence="2 3">T98</strain>
    </source>
</reference>
<proteinExistence type="predicted"/>
<accession>A0AAD0S5I7</accession>
<dbReference type="EMBL" id="CP022759">
    <property type="protein sequence ID" value="AXV80954.1"/>
    <property type="molecule type" value="Genomic_DNA"/>
</dbReference>
<evidence type="ECO:0008006" key="4">
    <source>
        <dbReference type="Google" id="ProtNLM"/>
    </source>
</evidence>
<name>A0AAD0S5I7_RALSL</name>
<evidence type="ECO:0000256" key="1">
    <source>
        <dbReference type="SAM" id="MobiDB-lite"/>
    </source>
</evidence>
<organism evidence="2 3">
    <name type="scientific">Ralstonia solanacearum</name>
    <name type="common">Pseudomonas solanacearum</name>
    <dbReference type="NCBI Taxonomy" id="305"/>
    <lineage>
        <taxon>Bacteria</taxon>
        <taxon>Pseudomonadati</taxon>
        <taxon>Pseudomonadota</taxon>
        <taxon>Betaproteobacteria</taxon>
        <taxon>Burkholderiales</taxon>
        <taxon>Burkholderiaceae</taxon>
        <taxon>Ralstonia</taxon>
        <taxon>Ralstonia solanacearum species complex</taxon>
    </lineage>
</organism>
<dbReference type="AlphaFoldDB" id="A0AAD0S5I7"/>
<feature type="region of interest" description="Disordered" evidence="1">
    <location>
        <begin position="1"/>
        <end position="21"/>
    </location>
</feature>